<dbReference type="InterPro" id="IPR036621">
    <property type="entry name" value="Anticodon-bd_dom_sf"/>
</dbReference>
<evidence type="ECO:0000313" key="3">
    <source>
        <dbReference type="EMBL" id="CAL6020634.1"/>
    </source>
</evidence>
<feature type="domain" description="Anticodon-binding" evidence="1">
    <location>
        <begin position="4"/>
        <end position="40"/>
    </location>
</feature>
<dbReference type="Pfam" id="PF03129">
    <property type="entry name" value="HGTP_anticodon"/>
    <property type="match status" value="1"/>
</dbReference>
<dbReference type="InterPro" id="IPR004154">
    <property type="entry name" value="Anticodon-bd"/>
</dbReference>
<reference evidence="3 4" key="2">
    <citation type="submission" date="2024-07" db="EMBL/GenBank/DDBJ databases">
        <authorList>
            <person name="Akdeniz Z."/>
        </authorList>
    </citation>
    <scope>NUCLEOTIDE SEQUENCE [LARGE SCALE GENOMIC DNA]</scope>
</reference>
<accession>A0AA86QAA8</accession>
<dbReference type="AlphaFoldDB" id="A0AA86QAA8"/>
<sequence>MIYQAGYEVKPDLTDEKMSKKIAQAFAEKYNFVLVVGQQRSQLISAIQKLFIVYNSLVQSQLKVDFEGRKVNRSLFW</sequence>
<evidence type="ECO:0000259" key="1">
    <source>
        <dbReference type="Pfam" id="PF03129"/>
    </source>
</evidence>
<name>A0AA86QAA8_9EUKA</name>
<dbReference type="EMBL" id="CAXDID020000086">
    <property type="protein sequence ID" value="CAL6020634.1"/>
    <property type="molecule type" value="Genomic_DNA"/>
</dbReference>
<evidence type="ECO:0000313" key="4">
    <source>
        <dbReference type="Proteomes" id="UP001642409"/>
    </source>
</evidence>
<dbReference type="SUPFAM" id="SSF52954">
    <property type="entry name" value="Class II aaRS ABD-related"/>
    <property type="match status" value="1"/>
</dbReference>
<dbReference type="Gene3D" id="3.40.50.800">
    <property type="entry name" value="Anticodon-binding domain"/>
    <property type="match status" value="1"/>
</dbReference>
<protein>
    <submittedName>
        <fullName evidence="2">Threonyl-tRNA synthetase</fullName>
    </submittedName>
    <submittedName>
        <fullName evidence="3">Threonyl-tRNA_synthetase</fullName>
    </submittedName>
</protein>
<comment type="caution">
    <text evidence="2">The sequence shown here is derived from an EMBL/GenBank/DDBJ whole genome shotgun (WGS) entry which is preliminary data.</text>
</comment>
<keyword evidence="4" id="KW-1185">Reference proteome</keyword>
<dbReference type="Proteomes" id="UP001642409">
    <property type="component" value="Unassembled WGS sequence"/>
</dbReference>
<organism evidence="2">
    <name type="scientific">Hexamita inflata</name>
    <dbReference type="NCBI Taxonomy" id="28002"/>
    <lineage>
        <taxon>Eukaryota</taxon>
        <taxon>Metamonada</taxon>
        <taxon>Diplomonadida</taxon>
        <taxon>Hexamitidae</taxon>
        <taxon>Hexamitinae</taxon>
        <taxon>Hexamita</taxon>
    </lineage>
</organism>
<evidence type="ECO:0000313" key="2">
    <source>
        <dbReference type="EMBL" id="CAI9953331.1"/>
    </source>
</evidence>
<gene>
    <name evidence="3" type="ORF">HINF_LOCUS27655</name>
    <name evidence="2" type="ORF">HINF_LOCUS40976</name>
</gene>
<reference evidence="2" key="1">
    <citation type="submission" date="2023-06" db="EMBL/GenBank/DDBJ databases">
        <authorList>
            <person name="Kurt Z."/>
        </authorList>
    </citation>
    <scope>NUCLEOTIDE SEQUENCE</scope>
</reference>
<proteinExistence type="predicted"/>
<dbReference type="EMBL" id="CATOUU010000838">
    <property type="protein sequence ID" value="CAI9953331.1"/>
    <property type="molecule type" value="Genomic_DNA"/>
</dbReference>